<accession>A0A6A6QZA3</accession>
<keyword evidence="2" id="KW-1185">Reference proteome</keyword>
<protein>
    <submittedName>
        <fullName evidence="1">Uncharacterized protein</fullName>
    </submittedName>
</protein>
<gene>
    <name evidence="1" type="ORF">BU16DRAFT_525384</name>
</gene>
<reference evidence="1" key="1">
    <citation type="journal article" date="2020" name="Stud. Mycol.">
        <title>101 Dothideomycetes genomes: a test case for predicting lifestyles and emergence of pathogens.</title>
        <authorList>
            <person name="Haridas S."/>
            <person name="Albert R."/>
            <person name="Binder M."/>
            <person name="Bloem J."/>
            <person name="Labutti K."/>
            <person name="Salamov A."/>
            <person name="Andreopoulos B."/>
            <person name="Baker S."/>
            <person name="Barry K."/>
            <person name="Bills G."/>
            <person name="Bluhm B."/>
            <person name="Cannon C."/>
            <person name="Castanera R."/>
            <person name="Culley D."/>
            <person name="Daum C."/>
            <person name="Ezra D."/>
            <person name="Gonzalez J."/>
            <person name="Henrissat B."/>
            <person name="Kuo A."/>
            <person name="Liang C."/>
            <person name="Lipzen A."/>
            <person name="Lutzoni F."/>
            <person name="Magnuson J."/>
            <person name="Mondo S."/>
            <person name="Nolan M."/>
            <person name="Ohm R."/>
            <person name="Pangilinan J."/>
            <person name="Park H.-J."/>
            <person name="Ramirez L."/>
            <person name="Alfaro M."/>
            <person name="Sun H."/>
            <person name="Tritt A."/>
            <person name="Yoshinaga Y."/>
            <person name="Zwiers L.-H."/>
            <person name="Turgeon B."/>
            <person name="Goodwin S."/>
            <person name="Spatafora J."/>
            <person name="Crous P."/>
            <person name="Grigoriev I."/>
        </authorList>
    </citation>
    <scope>NUCLEOTIDE SEQUENCE</scope>
    <source>
        <strain evidence="1">CBS 269.34</strain>
    </source>
</reference>
<evidence type="ECO:0000313" key="1">
    <source>
        <dbReference type="EMBL" id="KAF2497785.1"/>
    </source>
</evidence>
<dbReference type="AlphaFoldDB" id="A0A6A6QZA3"/>
<organism evidence="1 2">
    <name type="scientific">Lophium mytilinum</name>
    <dbReference type="NCBI Taxonomy" id="390894"/>
    <lineage>
        <taxon>Eukaryota</taxon>
        <taxon>Fungi</taxon>
        <taxon>Dikarya</taxon>
        <taxon>Ascomycota</taxon>
        <taxon>Pezizomycotina</taxon>
        <taxon>Dothideomycetes</taxon>
        <taxon>Pleosporomycetidae</taxon>
        <taxon>Mytilinidiales</taxon>
        <taxon>Mytilinidiaceae</taxon>
        <taxon>Lophium</taxon>
    </lineage>
</organism>
<evidence type="ECO:0000313" key="2">
    <source>
        <dbReference type="Proteomes" id="UP000799750"/>
    </source>
</evidence>
<name>A0A6A6QZA3_9PEZI</name>
<dbReference type="EMBL" id="MU004186">
    <property type="protein sequence ID" value="KAF2497785.1"/>
    <property type="molecule type" value="Genomic_DNA"/>
</dbReference>
<proteinExistence type="predicted"/>
<sequence length="129" mass="14822">MTSLMDLIPHYTAYGYVLEKLLASVEVLKVVAPNAVHHLDMRKFLLPCYGEYDIQLNGIGAYSTPWNISSTTTNFTISMAASSASWQRNNLIPTRCARRKMQHRDAYREFPLFSYLKLLEKNTMWDLVG</sequence>
<dbReference type="Proteomes" id="UP000799750">
    <property type="component" value="Unassembled WGS sequence"/>
</dbReference>